<gene>
    <name evidence="3" type="ORF">PIOMA14_I_0686</name>
</gene>
<evidence type="ECO:0000313" key="3">
    <source>
        <dbReference type="EMBL" id="BAU17194.1"/>
    </source>
</evidence>
<evidence type="ECO:0000256" key="1">
    <source>
        <dbReference type="SAM" id="MobiDB-lite"/>
    </source>
</evidence>
<dbReference type="SUPFAM" id="SSF82185">
    <property type="entry name" value="Histone H3 K4-specific methyltransferase SET7/9 N-terminal domain"/>
    <property type="match status" value="1"/>
</dbReference>
<keyword evidence="2" id="KW-0732">Signal</keyword>
<dbReference type="EMBL" id="AP014597">
    <property type="protein sequence ID" value="BAU17194.1"/>
    <property type="molecule type" value="Genomic_DNA"/>
</dbReference>
<accession>A0A0S3UI92</accession>
<evidence type="ECO:0000313" key="4">
    <source>
        <dbReference type="Proteomes" id="UP000217431"/>
    </source>
</evidence>
<sequence length="408" mass="46233">MRRLFFFFALLLLPFSVLAQAGVKHHIPKGAIFYNRNWKGVSTAKQAAYYRLLTVDKRGRKLFRDYYINGQLCAEKHYISVNRTDDKQTVLTGVARTFYKSGRVESIMQYSNGKADGRAVSFFANGNVGMKLNYAKGLLNGASYTYSEYGNLEYTTVWNNGTKVKEYMGGTDKYIDKATGKDAFVESHRADEKLVMEQSHAVTNGSMQKAVQENKSKSQSKSMAASPTPSTDAAKTMKKTNSKSEFKFAFLYDLLINDDQRTNEMRFFDGIGAAHGLTLAQVIKGNGMYKELSYSYNMQYDERAGRDVVTGKHPRQMGFWGVGKGTRFTMQRINLYTWSEEEMLQLAEDALSYGYEILGGGDYRTMNGNFVLKHSEYNKAGDSFFSVISFTHLESVYANLYHIAFEIK</sequence>
<feature type="chain" id="PRO_5006619716" description="Toxin-antitoxin system YwqK family antitoxin" evidence="2">
    <location>
        <begin position="20"/>
        <end position="408"/>
    </location>
</feature>
<feature type="signal peptide" evidence="2">
    <location>
        <begin position="1"/>
        <end position="19"/>
    </location>
</feature>
<dbReference type="STRING" id="28131.BWX40_05150"/>
<feature type="compositionally biased region" description="Polar residues" evidence="1">
    <location>
        <begin position="223"/>
        <end position="233"/>
    </location>
</feature>
<dbReference type="AlphaFoldDB" id="A0A0S3UI92"/>
<proteinExistence type="predicted"/>
<evidence type="ECO:0000256" key="2">
    <source>
        <dbReference type="SAM" id="SignalP"/>
    </source>
</evidence>
<dbReference type="RefSeq" id="WP_096405182.1">
    <property type="nucleotide sequence ID" value="NZ_AP014597.1"/>
</dbReference>
<organism evidence="3 4">
    <name type="scientific">Prevotella intermedia</name>
    <dbReference type="NCBI Taxonomy" id="28131"/>
    <lineage>
        <taxon>Bacteria</taxon>
        <taxon>Pseudomonadati</taxon>
        <taxon>Bacteroidota</taxon>
        <taxon>Bacteroidia</taxon>
        <taxon>Bacteroidales</taxon>
        <taxon>Prevotellaceae</taxon>
        <taxon>Prevotella</taxon>
    </lineage>
</organism>
<dbReference type="Gene3D" id="2.20.110.10">
    <property type="entry name" value="Histone H3 K4-specific methyltransferase SET7/9 N-terminal domain"/>
    <property type="match status" value="1"/>
</dbReference>
<dbReference type="Proteomes" id="UP000217431">
    <property type="component" value="Chromosome I"/>
</dbReference>
<name>A0A0S3UI92_PREIN</name>
<reference evidence="3 4" key="1">
    <citation type="journal article" date="2016" name="DNA Res.">
        <title>The complete genome sequencing of Prevotella intermedia strain OMA14 and a subsequent fine-scale, intra-species genomic comparison reveal an unusual amplification of conjugative and mobile transposons and identify a novel Prevotella-lineage-specific repeat.</title>
        <authorList>
            <person name="Naito M."/>
            <person name="Ogura Y."/>
            <person name="Itoh T."/>
            <person name="Shoji M."/>
            <person name="Okamoto M."/>
            <person name="Hayashi T."/>
            <person name="Nakayama K."/>
        </authorList>
    </citation>
    <scope>NUCLEOTIDE SEQUENCE [LARGE SCALE GENOMIC DNA]</scope>
    <source>
        <strain evidence="3 4">OMA14</strain>
    </source>
</reference>
<evidence type="ECO:0008006" key="5">
    <source>
        <dbReference type="Google" id="ProtNLM"/>
    </source>
</evidence>
<protein>
    <recommendedName>
        <fullName evidence="5">Toxin-antitoxin system YwqK family antitoxin</fullName>
    </recommendedName>
</protein>
<feature type="compositionally biased region" description="Polar residues" evidence="1">
    <location>
        <begin position="202"/>
        <end position="213"/>
    </location>
</feature>
<feature type="region of interest" description="Disordered" evidence="1">
    <location>
        <begin position="202"/>
        <end position="238"/>
    </location>
</feature>